<reference evidence="3 4" key="1">
    <citation type="submission" date="2016-10" db="EMBL/GenBank/DDBJ databases">
        <authorList>
            <person name="de Groot N.N."/>
        </authorList>
    </citation>
    <scope>NUCLEOTIDE SEQUENCE [LARGE SCALE GENOMIC DNA]</scope>
    <source>
        <strain evidence="3 4">CGMCC 1.9157</strain>
    </source>
</reference>
<evidence type="ECO:0000256" key="1">
    <source>
        <dbReference type="SAM" id="MobiDB-lite"/>
    </source>
</evidence>
<protein>
    <submittedName>
        <fullName evidence="3">Glucosamine kinase</fullName>
    </submittedName>
</protein>
<evidence type="ECO:0000313" key="3">
    <source>
        <dbReference type="EMBL" id="SFN51660.1"/>
    </source>
</evidence>
<gene>
    <name evidence="3" type="ORF">SAMN04488056_101155</name>
</gene>
<dbReference type="Gene3D" id="3.30.420.40">
    <property type="match status" value="2"/>
</dbReference>
<organism evidence="3 4">
    <name type="scientific">Cohaesibacter marisflavi</name>
    <dbReference type="NCBI Taxonomy" id="655353"/>
    <lineage>
        <taxon>Bacteria</taxon>
        <taxon>Pseudomonadati</taxon>
        <taxon>Pseudomonadota</taxon>
        <taxon>Alphaproteobacteria</taxon>
        <taxon>Hyphomicrobiales</taxon>
        <taxon>Cohaesibacteraceae</taxon>
    </lineage>
</organism>
<dbReference type="InterPro" id="IPR043129">
    <property type="entry name" value="ATPase_NBD"/>
</dbReference>
<dbReference type="OrthoDB" id="63487at2"/>
<dbReference type="STRING" id="655353.SAMN04488056_101155"/>
<evidence type="ECO:0000259" key="2">
    <source>
        <dbReference type="Pfam" id="PF01869"/>
    </source>
</evidence>
<accession>A0A1I4ZNV3</accession>
<dbReference type="InterPro" id="IPR052519">
    <property type="entry name" value="Euk-type_GlcNAc_Kinase"/>
</dbReference>
<dbReference type="Proteomes" id="UP000199236">
    <property type="component" value="Unassembled WGS sequence"/>
</dbReference>
<dbReference type="InterPro" id="IPR002731">
    <property type="entry name" value="ATPase_BadF"/>
</dbReference>
<dbReference type="RefSeq" id="WP_090067862.1">
    <property type="nucleotide sequence ID" value="NZ_FOVR01000001.1"/>
</dbReference>
<dbReference type="Pfam" id="PF01869">
    <property type="entry name" value="BcrAD_BadFG"/>
    <property type="match status" value="1"/>
</dbReference>
<keyword evidence="4" id="KW-1185">Reference proteome</keyword>
<name>A0A1I4ZNV3_9HYPH</name>
<dbReference type="SUPFAM" id="SSF53067">
    <property type="entry name" value="Actin-like ATPase domain"/>
    <property type="match status" value="2"/>
</dbReference>
<dbReference type="GO" id="GO:0016301">
    <property type="term" value="F:kinase activity"/>
    <property type="evidence" value="ECO:0007669"/>
    <property type="project" value="UniProtKB-KW"/>
</dbReference>
<sequence>MASSETLYMGIDGGGSNCRGRLRSGDGSLLGEAISGPAQTSQGIMAAQEQVARVARETLKDAGFGAEVLETTHVGIGLAELHISADKEAFRNWEHPFASLRVSSDAHIACLGGHAGARDGGILILGTGSCGYGLVKGHSVNVGGWGFDLSDMASAAQVGVLALRYAIAALDGIYEVSTMTDHIMAMFGDSQEEMALWASRATPPDFAGYGHLVVRFAEKEDPVALKLMSDCGTQASAMLRALAWRGINQIALMGSFAEAVEPWLEAETTSLIVPRLYDARDGAILMAGGTLPPLQPNHEQDMGYKERYGHG</sequence>
<feature type="region of interest" description="Disordered" evidence="1">
    <location>
        <begin position="290"/>
        <end position="311"/>
    </location>
</feature>
<dbReference type="EMBL" id="FOVR01000001">
    <property type="protein sequence ID" value="SFN51660.1"/>
    <property type="molecule type" value="Genomic_DNA"/>
</dbReference>
<feature type="compositionally biased region" description="Basic and acidic residues" evidence="1">
    <location>
        <begin position="298"/>
        <end position="311"/>
    </location>
</feature>
<keyword evidence="3" id="KW-0808">Transferase</keyword>
<proteinExistence type="predicted"/>
<dbReference type="CDD" id="cd24082">
    <property type="entry name" value="ASKHA_NBD_GspK-like"/>
    <property type="match status" value="1"/>
</dbReference>
<dbReference type="AlphaFoldDB" id="A0A1I4ZNV3"/>
<evidence type="ECO:0000313" key="4">
    <source>
        <dbReference type="Proteomes" id="UP000199236"/>
    </source>
</evidence>
<feature type="domain" description="ATPase BadF/BadG/BcrA/BcrD type" evidence="2">
    <location>
        <begin position="10"/>
        <end position="259"/>
    </location>
</feature>
<dbReference type="PANTHER" id="PTHR43190:SF3">
    <property type="entry name" value="N-ACETYL-D-GLUCOSAMINE KINASE"/>
    <property type="match status" value="1"/>
</dbReference>
<keyword evidence="3" id="KW-0418">Kinase</keyword>
<dbReference type="PANTHER" id="PTHR43190">
    <property type="entry name" value="N-ACETYL-D-GLUCOSAMINE KINASE"/>
    <property type="match status" value="1"/>
</dbReference>